<protein>
    <recommendedName>
        <fullName evidence="6">Small ribosomal subunit protein uS17</fullName>
    </recommendedName>
</protein>
<comment type="function">
    <text evidence="6">One of the primary rRNA binding proteins, it binds specifically to the 5'-end of 16S ribosomal RNA.</text>
</comment>
<dbReference type="Gene3D" id="2.40.50.140">
    <property type="entry name" value="Nucleic acid-binding proteins"/>
    <property type="match status" value="1"/>
</dbReference>
<keyword evidence="3 6" id="KW-0694">RNA-binding</keyword>
<evidence type="ECO:0000256" key="2">
    <source>
        <dbReference type="ARBA" id="ARBA00022730"/>
    </source>
</evidence>
<dbReference type="PRINTS" id="PR00973">
    <property type="entry name" value="RIBOSOMALS17"/>
</dbReference>
<dbReference type="NCBIfam" id="TIGR03635">
    <property type="entry name" value="uS17_bact"/>
    <property type="match status" value="1"/>
</dbReference>
<dbReference type="AlphaFoldDB" id="A0A6J4KAD0"/>
<keyword evidence="2 6" id="KW-0699">rRNA-binding</keyword>
<dbReference type="SUPFAM" id="SSF50249">
    <property type="entry name" value="Nucleic acid-binding proteins"/>
    <property type="match status" value="1"/>
</dbReference>
<dbReference type="GO" id="GO:0019843">
    <property type="term" value="F:rRNA binding"/>
    <property type="evidence" value="ECO:0007669"/>
    <property type="project" value="UniProtKB-UniRule"/>
</dbReference>
<evidence type="ECO:0000256" key="6">
    <source>
        <dbReference type="HAMAP-Rule" id="MF_01345"/>
    </source>
</evidence>
<dbReference type="GO" id="GO:0022627">
    <property type="term" value="C:cytosolic small ribosomal subunit"/>
    <property type="evidence" value="ECO:0007669"/>
    <property type="project" value="UniProtKB-UniRule"/>
</dbReference>
<accession>A0A6J4KAD0</accession>
<dbReference type="CDD" id="cd00364">
    <property type="entry name" value="Ribosomal_uS17"/>
    <property type="match status" value="1"/>
</dbReference>
<dbReference type="GO" id="GO:0006412">
    <property type="term" value="P:translation"/>
    <property type="evidence" value="ECO:0007669"/>
    <property type="project" value="UniProtKB-UniRule"/>
</dbReference>
<name>A0A6J4KAD0_9CHLR</name>
<reference evidence="9" key="1">
    <citation type="submission" date="2020-02" db="EMBL/GenBank/DDBJ databases">
        <authorList>
            <person name="Meier V. D."/>
        </authorList>
    </citation>
    <scope>NUCLEOTIDE SEQUENCE</scope>
    <source>
        <strain evidence="9">AVDCRST_MAG77</strain>
    </source>
</reference>
<feature type="region of interest" description="Disordered" evidence="8">
    <location>
        <begin position="116"/>
        <end position="139"/>
    </location>
</feature>
<evidence type="ECO:0000256" key="3">
    <source>
        <dbReference type="ARBA" id="ARBA00022884"/>
    </source>
</evidence>
<dbReference type="Pfam" id="PF00366">
    <property type="entry name" value="Ribosomal_S17"/>
    <property type="match status" value="1"/>
</dbReference>
<dbReference type="NCBIfam" id="NF004123">
    <property type="entry name" value="PRK05610.1"/>
    <property type="match status" value="1"/>
</dbReference>
<proteinExistence type="inferred from homology"/>
<comment type="similarity">
    <text evidence="1 6 7">Belongs to the universal ribosomal protein uS17 family.</text>
</comment>
<dbReference type="GO" id="GO:0003735">
    <property type="term" value="F:structural constituent of ribosome"/>
    <property type="evidence" value="ECO:0007669"/>
    <property type="project" value="UniProtKB-UniRule"/>
</dbReference>
<gene>
    <name evidence="6" type="primary">rpsQ</name>
    <name evidence="9" type="ORF">AVDCRST_MAG77-5474</name>
</gene>
<keyword evidence="4 6" id="KW-0689">Ribosomal protein</keyword>
<dbReference type="HAMAP" id="MF_01345_B">
    <property type="entry name" value="Ribosomal_uS17_B"/>
    <property type="match status" value="1"/>
</dbReference>
<dbReference type="InterPro" id="IPR019979">
    <property type="entry name" value="Ribosomal_uS17_CS"/>
</dbReference>
<organism evidence="9">
    <name type="scientific">uncultured Chloroflexota bacterium</name>
    <dbReference type="NCBI Taxonomy" id="166587"/>
    <lineage>
        <taxon>Bacteria</taxon>
        <taxon>Bacillati</taxon>
        <taxon>Chloroflexota</taxon>
        <taxon>environmental samples</taxon>
    </lineage>
</organism>
<evidence type="ECO:0000256" key="8">
    <source>
        <dbReference type="SAM" id="MobiDB-lite"/>
    </source>
</evidence>
<dbReference type="InterPro" id="IPR019984">
    <property type="entry name" value="Ribosomal_uS17_bact/chlr"/>
</dbReference>
<evidence type="ECO:0000313" key="9">
    <source>
        <dbReference type="EMBL" id="CAA9299690.1"/>
    </source>
</evidence>
<dbReference type="PANTHER" id="PTHR10744:SF1">
    <property type="entry name" value="SMALL RIBOSOMAL SUBUNIT PROTEIN US17M"/>
    <property type="match status" value="1"/>
</dbReference>
<evidence type="ECO:0000256" key="7">
    <source>
        <dbReference type="RuleBase" id="RU003872"/>
    </source>
</evidence>
<comment type="subunit">
    <text evidence="6">Part of the 30S ribosomal subunit.</text>
</comment>
<evidence type="ECO:0000256" key="1">
    <source>
        <dbReference type="ARBA" id="ARBA00010254"/>
    </source>
</evidence>
<evidence type="ECO:0000256" key="4">
    <source>
        <dbReference type="ARBA" id="ARBA00022980"/>
    </source>
</evidence>
<dbReference type="InterPro" id="IPR012340">
    <property type="entry name" value="NA-bd_OB-fold"/>
</dbReference>
<keyword evidence="5 6" id="KW-0687">Ribonucleoprotein</keyword>
<dbReference type="EMBL" id="CADCTC010000288">
    <property type="protein sequence ID" value="CAA9299690.1"/>
    <property type="molecule type" value="Genomic_DNA"/>
</dbReference>
<dbReference type="PROSITE" id="PS00056">
    <property type="entry name" value="RIBOSOMAL_S17"/>
    <property type="match status" value="1"/>
</dbReference>
<dbReference type="PANTHER" id="PTHR10744">
    <property type="entry name" value="40S RIBOSOMAL PROTEIN S11 FAMILY MEMBER"/>
    <property type="match status" value="1"/>
</dbReference>
<evidence type="ECO:0000256" key="5">
    <source>
        <dbReference type="ARBA" id="ARBA00023274"/>
    </source>
</evidence>
<sequence length="139" mass="15433">MRERKRELVGRVVSDRMEKTVVVAVNSLFRHRLYQRTVRRTKKFMAHDEQNNCRVGDLVKIQESRPVSRHKHWRVLDVLEAAAMRGKAVDMPSVSATPGAPDVATIANVDVTPGVLPGTGVRSEQDQHDAVAGGQGGKR</sequence>
<dbReference type="InterPro" id="IPR000266">
    <property type="entry name" value="Ribosomal_uS17"/>
</dbReference>